<evidence type="ECO:0000313" key="2">
    <source>
        <dbReference type="EMBL" id="NVE94714.1"/>
    </source>
</evidence>
<name>A0A850H655_9SPHN</name>
<dbReference type="AlphaFoldDB" id="A0A850H655"/>
<proteinExistence type="predicted"/>
<keyword evidence="1" id="KW-0812">Transmembrane</keyword>
<protein>
    <submittedName>
        <fullName evidence="2">Uncharacterized protein</fullName>
    </submittedName>
</protein>
<evidence type="ECO:0000313" key="3">
    <source>
        <dbReference type="Proteomes" id="UP000546031"/>
    </source>
</evidence>
<reference evidence="2 3" key="1">
    <citation type="submission" date="2020-06" db="EMBL/GenBank/DDBJ databases">
        <title>Altererythrobacter lutimaris sp. nov., a marine bacterium isolated from a tidal flat.</title>
        <authorList>
            <person name="Kim D."/>
            <person name="Yoo Y."/>
            <person name="Kim J.-J."/>
        </authorList>
    </citation>
    <scope>NUCLEOTIDE SEQUENCE [LARGE SCALE GENOMIC DNA]</scope>
    <source>
        <strain evidence="2 3">JGD-16</strain>
    </source>
</reference>
<gene>
    <name evidence="2" type="ORF">HUO12_07360</name>
</gene>
<keyword evidence="1" id="KW-0472">Membrane</keyword>
<dbReference type="Proteomes" id="UP000546031">
    <property type="component" value="Unassembled WGS sequence"/>
</dbReference>
<feature type="transmembrane region" description="Helical" evidence="1">
    <location>
        <begin position="12"/>
        <end position="30"/>
    </location>
</feature>
<dbReference type="EMBL" id="JABWTA010000001">
    <property type="protein sequence ID" value="NVE94714.1"/>
    <property type="molecule type" value="Genomic_DNA"/>
</dbReference>
<accession>A0A850H655</accession>
<keyword evidence="1" id="KW-1133">Transmembrane helix</keyword>
<sequence length="175" mass="19317">MDLLANRYVQMLIGAVTAIALAIWVVAFFTEDEPEPDIWCAFKGVNGQGPVFMGRVQGPVERVAIRGLLSKPRVGNTYDINGSATFQYRGQRRNAVMEGEVTVDGNDRVTYLDLSLTGEELGRNGLTMATLDGNGRAAPDRSRAYLYRDSRFRLSHPMFYACSVDFTANPPATTE</sequence>
<organism evidence="2 3">
    <name type="scientific">Altererythrobacter lutimaris</name>
    <dbReference type="NCBI Taxonomy" id="2743979"/>
    <lineage>
        <taxon>Bacteria</taxon>
        <taxon>Pseudomonadati</taxon>
        <taxon>Pseudomonadota</taxon>
        <taxon>Alphaproteobacteria</taxon>
        <taxon>Sphingomonadales</taxon>
        <taxon>Erythrobacteraceae</taxon>
        <taxon>Altererythrobacter</taxon>
    </lineage>
</organism>
<evidence type="ECO:0000256" key="1">
    <source>
        <dbReference type="SAM" id="Phobius"/>
    </source>
</evidence>
<keyword evidence="3" id="KW-1185">Reference proteome</keyword>
<dbReference type="RefSeq" id="WP_176272961.1">
    <property type="nucleotide sequence ID" value="NZ_JABWTA010000001.1"/>
</dbReference>
<comment type="caution">
    <text evidence="2">The sequence shown here is derived from an EMBL/GenBank/DDBJ whole genome shotgun (WGS) entry which is preliminary data.</text>
</comment>